<sequence length="485" mass="53767">MSSNDATRDPRLQQKNSSAPPAPSFGENKKRPASRSPAAAAKPARKQSVPFAAFSQSHNGNGNGNIDSDSRRSSVSSTDQRQAPVANMMPTAQHPTPSTTSFLEDLPQRSADLAVAKLNLEHAQRAYDQSVKESDACKQFFDAYPSIKEQRLNSLRNTTNKLTACRNAYDRKDQAMQQAMADADARFQASVANAAKERSKDDVTQDRARQSQFAKLEHKLQQVDHKVDEFEHKVKQAEHKVEQLSKETQVTSQAFDNFDKRFKDIQKHIEELIQNMNADAAITSEHGEQLSTLRNDYEAFKQSFAGLQDIVQGLQDQASAMKDKGGNNGNELGLAHFRVVSAPSDEDDVQIPWKQKVEGQIEGLNIWTSSIQRQYDNLTTEHVVQKMVDQMSTMYPAAKDFQVCVNNINGKIAQIEATLLDPQKREGGDAAGPSAHEVSDMRNNLDALKVQGEQAIDFLKDEIGKIQGNLEIVFQNSPAASKQQG</sequence>
<dbReference type="AlphaFoldDB" id="A0AAI9ECC6"/>
<dbReference type="Proteomes" id="UP001296104">
    <property type="component" value="Unassembled WGS sequence"/>
</dbReference>
<keyword evidence="4" id="KW-1185">Reference proteome</keyword>
<dbReference type="Gene3D" id="1.10.287.950">
    <property type="entry name" value="Methyl-accepting chemotaxis protein"/>
    <property type="match status" value="1"/>
</dbReference>
<proteinExistence type="predicted"/>
<evidence type="ECO:0000256" key="2">
    <source>
        <dbReference type="SAM" id="MobiDB-lite"/>
    </source>
</evidence>
<protein>
    <submittedName>
        <fullName evidence="3">Uncharacterized protein</fullName>
    </submittedName>
</protein>
<gene>
    <name evidence="3" type="ORF">LECACI_7A006246</name>
</gene>
<evidence type="ECO:0000313" key="3">
    <source>
        <dbReference type="EMBL" id="CAK4031088.1"/>
    </source>
</evidence>
<keyword evidence="1" id="KW-0175">Coiled coil</keyword>
<name>A0AAI9ECC6_9PEZI</name>
<comment type="caution">
    <text evidence="3">The sequence shown here is derived from an EMBL/GenBank/DDBJ whole genome shotgun (WGS) entry which is preliminary data.</text>
</comment>
<feature type="compositionally biased region" description="Basic and acidic residues" evidence="2">
    <location>
        <begin position="1"/>
        <end position="12"/>
    </location>
</feature>
<feature type="coiled-coil region" evidence="1">
    <location>
        <begin position="213"/>
        <end position="254"/>
    </location>
</feature>
<dbReference type="EMBL" id="CAVMBE010000044">
    <property type="protein sequence ID" value="CAK4031088.1"/>
    <property type="molecule type" value="Genomic_DNA"/>
</dbReference>
<accession>A0AAI9ECC6</accession>
<evidence type="ECO:0000313" key="4">
    <source>
        <dbReference type="Proteomes" id="UP001296104"/>
    </source>
</evidence>
<feature type="compositionally biased region" description="Polar residues" evidence="2">
    <location>
        <begin position="93"/>
        <end position="102"/>
    </location>
</feature>
<reference evidence="3" key="1">
    <citation type="submission" date="2023-11" db="EMBL/GenBank/DDBJ databases">
        <authorList>
            <person name="Alioto T."/>
            <person name="Alioto T."/>
            <person name="Gomez Garrido J."/>
        </authorList>
    </citation>
    <scope>NUCLEOTIDE SEQUENCE</scope>
</reference>
<feature type="region of interest" description="Disordered" evidence="2">
    <location>
        <begin position="1"/>
        <end position="103"/>
    </location>
</feature>
<organism evidence="3 4">
    <name type="scientific">Lecanosticta acicola</name>
    <dbReference type="NCBI Taxonomy" id="111012"/>
    <lineage>
        <taxon>Eukaryota</taxon>
        <taxon>Fungi</taxon>
        <taxon>Dikarya</taxon>
        <taxon>Ascomycota</taxon>
        <taxon>Pezizomycotina</taxon>
        <taxon>Dothideomycetes</taxon>
        <taxon>Dothideomycetidae</taxon>
        <taxon>Mycosphaerellales</taxon>
        <taxon>Mycosphaerellaceae</taxon>
        <taxon>Lecanosticta</taxon>
    </lineage>
</organism>
<evidence type="ECO:0000256" key="1">
    <source>
        <dbReference type="SAM" id="Coils"/>
    </source>
</evidence>